<proteinExistence type="inferred from homology"/>
<dbReference type="EMBL" id="AP022610">
    <property type="protein sequence ID" value="BBZ29053.1"/>
    <property type="molecule type" value="Genomic_DNA"/>
</dbReference>
<sequence>MITTAHGRHAHLRRQLAGLRGGTRRADLHVLVAVDDPDVAAIGAAAGAEVVTCDGGTDGLPIGAARNAGARTALDRDADLLVFLDVDCIPGVQLLDRYTAAAATPEHRDALLCGPVTYLPPPGPAGYPATLESLVDSHPVRPAPGDGVVVDGSDYTLFWSLSFAVSAATWQRIGGFHPEYRGYGAEDTDFAQTAWAAGVPLRWVGGAHAFHQHHPVSDPPVEHLDDILRNAAVFHRRWGWWPMPGWLTAFEELGLIERASDGRPRRRST</sequence>
<keyword evidence="4 7" id="KW-0808">Transferase</keyword>
<evidence type="ECO:0000259" key="6">
    <source>
        <dbReference type="Pfam" id="PF02709"/>
    </source>
</evidence>
<evidence type="ECO:0000313" key="8">
    <source>
        <dbReference type="Proteomes" id="UP000466517"/>
    </source>
</evidence>
<evidence type="ECO:0000256" key="1">
    <source>
        <dbReference type="ARBA" id="ARBA00004776"/>
    </source>
</evidence>
<dbReference type="GO" id="GO:0071555">
    <property type="term" value="P:cell wall organization"/>
    <property type="evidence" value="ECO:0007669"/>
    <property type="project" value="UniProtKB-KW"/>
</dbReference>
<comment type="pathway">
    <text evidence="1">Cell wall biogenesis; cell wall polysaccharide biosynthesis.</text>
</comment>
<keyword evidence="5" id="KW-0961">Cell wall biogenesis/degradation</keyword>
<evidence type="ECO:0000256" key="5">
    <source>
        <dbReference type="ARBA" id="ARBA00023316"/>
    </source>
</evidence>
<dbReference type="GO" id="GO:0016757">
    <property type="term" value="F:glycosyltransferase activity"/>
    <property type="evidence" value="ECO:0007669"/>
    <property type="project" value="UniProtKB-KW"/>
</dbReference>
<dbReference type="InterPro" id="IPR029044">
    <property type="entry name" value="Nucleotide-diphossugar_trans"/>
</dbReference>
<organism evidence="7 8">
    <name type="scientific">Mycolicibacterium madagascariense</name>
    <dbReference type="NCBI Taxonomy" id="212765"/>
    <lineage>
        <taxon>Bacteria</taxon>
        <taxon>Bacillati</taxon>
        <taxon>Actinomycetota</taxon>
        <taxon>Actinomycetes</taxon>
        <taxon>Mycobacteriales</taxon>
        <taxon>Mycobacteriaceae</taxon>
        <taxon>Mycolicibacterium</taxon>
    </lineage>
</organism>
<accession>A0A7I7XIS3</accession>
<dbReference type="AlphaFoldDB" id="A0A7I7XIS3"/>
<dbReference type="PANTHER" id="PTHR43179">
    <property type="entry name" value="RHAMNOSYLTRANSFERASE WBBL"/>
    <property type="match status" value="1"/>
</dbReference>
<name>A0A7I7XIS3_9MYCO</name>
<dbReference type="Pfam" id="PF02709">
    <property type="entry name" value="Glyco_transf_7C"/>
    <property type="match status" value="1"/>
</dbReference>
<feature type="domain" description="Galactosyltransferase C-terminal" evidence="6">
    <location>
        <begin position="154"/>
        <end position="206"/>
    </location>
</feature>
<dbReference type="KEGG" id="mmag:MMAD_33480"/>
<dbReference type="Proteomes" id="UP000466517">
    <property type="component" value="Chromosome"/>
</dbReference>
<reference evidence="7 8" key="1">
    <citation type="journal article" date="2019" name="Emerg. Microbes Infect.">
        <title>Comprehensive subspecies identification of 175 nontuberculous mycobacteria species based on 7547 genomic profiles.</title>
        <authorList>
            <person name="Matsumoto Y."/>
            <person name="Kinjo T."/>
            <person name="Motooka D."/>
            <person name="Nabeya D."/>
            <person name="Jung N."/>
            <person name="Uechi K."/>
            <person name="Horii T."/>
            <person name="Iida T."/>
            <person name="Fujita J."/>
            <person name="Nakamura S."/>
        </authorList>
    </citation>
    <scope>NUCLEOTIDE SEQUENCE [LARGE SCALE GENOMIC DNA]</scope>
    <source>
        <strain evidence="7 8">JCM 13574</strain>
    </source>
</reference>
<keyword evidence="8" id="KW-1185">Reference proteome</keyword>
<protein>
    <submittedName>
        <fullName evidence="7">Glycosyl transferase family A</fullName>
    </submittedName>
</protein>
<comment type="similarity">
    <text evidence="2">Belongs to the glycosyltransferase 2 family.</text>
</comment>
<evidence type="ECO:0000313" key="7">
    <source>
        <dbReference type="EMBL" id="BBZ29053.1"/>
    </source>
</evidence>
<dbReference type="Gene3D" id="3.90.550.10">
    <property type="entry name" value="Spore Coat Polysaccharide Biosynthesis Protein SpsA, Chain A"/>
    <property type="match status" value="1"/>
</dbReference>
<evidence type="ECO:0000256" key="3">
    <source>
        <dbReference type="ARBA" id="ARBA00022676"/>
    </source>
</evidence>
<evidence type="ECO:0000256" key="4">
    <source>
        <dbReference type="ARBA" id="ARBA00022679"/>
    </source>
</evidence>
<dbReference type="SUPFAM" id="SSF53448">
    <property type="entry name" value="Nucleotide-diphospho-sugar transferases"/>
    <property type="match status" value="1"/>
</dbReference>
<gene>
    <name evidence="7" type="ORF">MMAD_33480</name>
</gene>
<evidence type="ECO:0000256" key="2">
    <source>
        <dbReference type="ARBA" id="ARBA00006739"/>
    </source>
</evidence>
<dbReference type="PANTHER" id="PTHR43179:SF12">
    <property type="entry name" value="GALACTOFURANOSYLTRANSFERASE GLFT2"/>
    <property type="match status" value="1"/>
</dbReference>
<keyword evidence="3" id="KW-0328">Glycosyltransferase</keyword>
<dbReference type="InterPro" id="IPR027791">
    <property type="entry name" value="Galactosyl_T_C"/>
</dbReference>